<dbReference type="Pfam" id="PF02050">
    <property type="entry name" value="FliJ"/>
    <property type="match status" value="1"/>
</dbReference>
<accession>A0ABS6AFH3</accession>
<reference evidence="3 4" key="1">
    <citation type="submission" date="2021-05" db="EMBL/GenBank/DDBJ databases">
        <title>Draft genomes of bacteria isolated from model marine particles.</title>
        <authorList>
            <person name="Datta M.S."/>
            <person name="Schwartzman J.A."/>
            <person name="Enke T.N."/>
            <person name="Saavedra J."/>
            <person name="Cermak N."/>
            <person name="Cordero O.X."/>
        </authorList>
    </citation>
    <scope>NUCLEOTIDE SEQUENCE [LARGE SCALE GENOMIC DNA]</scope>
    <source>
        <strain evidence="3 4">D2M19</strain>
    </source>
</reference>
<dbReference type="PANTHER" id="PTHR38786:SF1">
    <property type="entry name" value="FLAGELLAR FLIJ PROTEIN"/>
    <property type="match status" value="1"/>
</dbReference>
<comment type="caution">
    <text evidence="3">The sequence shown here is derived from an EMBL/GenBank/DDBJ whole genome shotgun (WGS) entry which is preliminary data.</text>
</comment>
<keyword evidence="1" id="KW-0175">Coiled coil</keyword>
<dbReference type="EMBL" id="JAHKPV010000021">
    <property type="protein sequence ID" value="MBU2875629.1"/>
    <property type="molecule type" value="Genomic_DNA"/>
</dbReference>
<gene>
    <name evidence="3" type="primary">fliJ</name>
    <name evidence="3" type="ORF">KO508_16645</name>
</gene>
<evidence type="ECO:0000256" key="1">
    <source>
        <dbReference type="SAM" id="Coils"/>
    </source>
</evidence>
<dbReference type="InterPro" id="IPR012823">
    <property type="entry name" value="Flagell_FliJ"/>
</dbReference>
<dbReference type="RefSeq" id="WP_216009795.1">
    <property type="nucleotide sequence ID" value="NZ_JAHKPV010000021.1"/>
</dbReference>
<evidence type="ECO:0000256" key="2">
    <source>
        <dbReference type="SAM" id="MobiDB-lite"/>
    </source>
</evidence>
<evidence type="ECO:0000313" key="4">
    <source>
        <dbReference type="Proteomes" id="UP000753376"/>
    </source>
</evidence>
<organism evidence="3 4">
    <name type="scientific">Marinobacter salexigens</name>
    <dbReference type="NCBI Taxonomy" id="1925763"/>
    <lineage>
        <taxon>Bacteria</taxon>
        <taxon>Pseudomonadati</taxon>
        <taxon>Pseudomonadota</taxon>
        <taxon>Gammaproteobacteria</taxon>
        <taxon>Pseudomonadales</taxon>
        <taxon>Marinobacteraceae</taxon>
        <taxon>Marinobacter</taxon>
    </lineage>
</organism>
<dbReference type="PANTHER" id="PTHR38786">
    <property type="entry name" value="FLAGELLAR FLIJ PROTEIN"/>
    <property type="match status" value="1"/>
</dbReference>
<dbReference type="Proteomes" id="UP000753376">
    <property type="component" value="Unassembled WGS sequence"/>
</dbReference>
<evidence type="ECO:0000313" key="3">
    <source>
        <dbReference type="EMBL" id="MBU2875629.1"/>
    </source>
</evidence>
<keyword evidence="4" id="KW-1185">Reference proteome</keyword>
<keyword evidence="3" id="KW-0969">Cilium</keyword>
<feature type="region of interest" description="Disordered" evidence="2">
    <location>
        <begin position="125"/>
        <end position="147"/>
    </location>
</feature>
<protein>
    <submittedName>
        <fullName evidence="3">Flagellar export protein FliJ</fullName>
    </submittedName>
</protein>
<dbReference type="NCBIfam" id="TIGR02473">
    <property type="entry name" value="flagell_FliJ"/>
    <property type="match status" value="1"/>
</dbReference>
<feature type="compositionally biased region" description="Basic and acidic residues" evidence="2">
    <location>
        <begin position="125"/>
        <end position="138"/>
    </location>
</feature>
<keyword evidence="3" id="KW-0966">Cell projection</keyword>
<proteinExistence type="predicted"/>
<keyword evidence="3" id="KW-0282">Flagellum</keyword>
<dbReference type="InterPro" id="IPR052570">
    <property type="entry name" value="FliJ"/>
</dbReference>
<name>A0ABS6AFH3_9GAMM</name>
<feature type="coiled-coil region" evidence="1">
    <location>
        <begin position="11"/>
        <end position="100"/>
    </location>
</feature>
<sequence length="147" mass="17726">MLRSQRLVVVLALEERKEKEALEKMSKARELVEQHSEQVANLNRYQQEYREQIRNSQQGVVQVSRLQAWQAFIAQLDQVILQQQKQLDQAEAVFEARRQEWQQAWERRRGMEKYIETCRQQELREQDSQEQKIADEAAGRAFARRRR</sequence>